<dbReference type="Proteomes" id="UP001163798">
    <property type="component" value="Unassembled WGS sequence"/>
</dbReference>
<keyword evidence="3" id="KW-1185">Reference proteome</keyword>
<dbReference type="InterPro" id="IPR011010">
    <property type="entry name" value="DNA_brk_join_enz"/>
</dbReference>
<dbReference type="GO" id="GO:0006310">
    <property type="term" value="P:DNA recombination"/>
    <property type="evidence" value="ECO:0007669"/>
    <property type="project" value="UniProtKB-KW"/>
</dbReference>
<comment type="caution">
    <text evidence="2">The sequence shown here is derived from an EMBL/GenBank/DDBJ whole genome shotgun (WGS) entry which is preliminary data.</text>
</comment>
<reference evidence="2" key="1">
    <citation type="submission" date="2022-08" db="EMBL/GenBank/DDBJ databases">
        <authorList>
            <consortium name="DOE Joint Genome Institute"/>
            <person name="Min B."/>
            <person name="Riley R."/>
            <person name="Sierra-Patev S."/>
            <person name="Naranjo-Ortiz M."/>
            <person name="Looney B."/>
            <person name="Konkel Z."/>
            <person name="Slot J.C."/>
            <person name="Sakamoto Y."/>
            <person name="Steenwyk J.L."/>
            <person name="Rokas A."/>
            <person name="Carro J."/>
            <person name="Camarero S."/>
            <person name="Ferreira P."/>
            <person name="Molpeceres G."/>
            <person name="Ruiz-Duenas F.J."/>
            <person name="Serrano A."/>
            <person name="Henrissat B."/>
            <person name="Drula E."/>
            <person name="Hughes K.W."/>
            <person name="Mata J.L."/>
            <person name="Ishikawa N.K."/>
            <person name="Vargas-Isla R."/>
            <person name="Ushijima S."/>
            <person name="Smith C.A."/>
            <person name="Ahrendt S."/>
            <person name="Andreopoulos W."/>
            <person name="He G."/>
            <person name="Labutti K."/>
            <person name="Lipzen A."/>
            <person name="Ng V."/>
            <person name="Sandor L."/>
            <person name="Barry K."/>
            <person name="Martinez A.T."/>
            <person name="Xiao Y."/>
            <person name="Gibbons J.G."/>
            <person name="Terashima K."/>
            <person name="Hibbett D.S."/>
            <person name="Grigoriev I.V."/>
        </authorList>
    </citation>
    <scope>NUCLEOTIDE SEQUENCE</scope>
    <source>
        <strain evidence="2">TFB10291</strain>
    </source>
</reference>
<dbReference type="EMBL" id="MU793304">
    <property type="protein sequence ID" value="KAJ3786866.1"/>
    <property type="molecule type" value="Genomic_DNA"/>
</dbReference>
<evidence type="ECO:0000313" key="2">
    <source>
        <dbReference type="EMBL" id="KAJ3786866.1"/>
    </source>
</evidence>
<gene>
    <name evidence="2" type="ORF">GGU10DRAFT_350429</name>
</gene>
<dbReference type="SUPFAM" id="SSF56349">
    <property type="entry name" value="DNA breaking-rejoining enzymes"/>
    <property type="match status" value="1"/>
</dbReference>
<dbReference type="PANTHER" id="PTHR34605">
    <property type="entry name" value="PHAGE_INTEGRASE DOMAIN-CONTAINING PROTEIN"/>
    <property type="match status" value="1"/>
</dbReference>
<dbReference type="GO" id="GO:0015074">
    <property type="term" value="P:DNA integration"/>
    <property type="evidence" value="ECO:0007669"/>
    <property type="project" value="InterPro"/>
</dbReference>
<dbReference type="InterPro" id="IPR052925">
    <property type="entry name" value="Phage_Integrase-like_Recomb"/>
</dbReference>
<keyword evidence="1" id="KW-0233">DNA recombination</keyword>
<proteinExistence type="predicted"/>
<evidence type="ECO:0000256" key="1">
    <source>
        <dbReference type="ARBA" id="ARBA00023172"/>
    </source>
</evidence>
<dbReference type="Gene3D" id="1.10.443.10">
    <property type="entry name" value="Intergrase catalytic core"/>
    <property type="match status" value="1"/>
</dbReference>
<organism evidence="2 3">
    <name type="scientific">Lentinula aff. detonsa</name>
    <dbReference type="NCBI Taxonomy" id="2804958"/>
    <lineage>
        <taxon>Eukaryota</taxon>
        <taxon>Fungi</taxon>
        <taxon>Dikarya</taxon>
        <taxon>Basidiomycota</taxon>
        <taxon>Agaricomycotina</taxon>
        <taxon>Agaricomycetes</taxon>
        <taxon>Agaricomycetidae</taxon>
        <taxon>Agaricales</taxon>
        <taxon>Marasmiineae</taxon>
        <taxon>Omphalotaceae</taxon>
        <taxon>Lentinula</taxon>
    </lineage>
</organism>
<dbReference type="GO" id="GO:0003677">
    <property type="term" value="F:DNA binding"/>
    <property type="evidence" value="ECO:0007669"/>
    <property type="project" value="InterPro"/>
</dbReference>
<dbReference type="InterPro" id="IPR013762">
    <property type="entry name" value="Integrase-like_cat_sf"/>
</dbReference>
<name>A0AA38KH54_9AGAR</name>
<evidence type="ECO:0008006" key="4">
    <source>
        <dbReference type="Google" id="ProtNLM"/>
    </source>
</evidence>
<accession>A0AA38KH54</accession>
<protein>
    <recommendedName>
        <fullName evidence="4">DNA breaking-rejoining enzyme</fullName>
    </recommendedName>
</protein>
<sequence length="260" mass="29815">MLALYFELDLSTSFHCAIWAVACMAFWGCRRLGELTIPSTNKFNLKYHVSRNTLITPTFHADNTPKAISFRIPWSKTTKEDGALVVATAQNSTLSTICPYRAFTLHLEHNNNLPDNFSLFGFLDEFGRPQHMVKSTFLLFCDRIWKAKGLAYVNGHSFRIGGAVELLIAGVSPEVVAAIGGWTSLAFLIYWRRFQDIIPTHILKAYTPQQVERLKYAMNFWSQCNFEQVQTQKHSLKNFKHTSLMVFSRQLSSSDIHRIW</sequence>
<evidence type="ECO:0000313" key="3">
    <source>
        <dbReference type="Proteomes" id="UP001163798"/>
    </source>
</evidence>
<dbReference type="PANTHER" id="PTHR34605:SF4">
    <property type="entry name" value="DNA ADENINE METHYLTRANSFERASE"/>
    <property type="match status" value="1"/>
</dbReference>
<dbReference type="AlphaFoldDB" id="A0AA38KH54"/>